<dbReference type="EMBL" id="KV441401">
    <property type="protein sequence ID" value="OAF57124.1"/>
    <property type="molecule type" value="Genomic_DNA"/>
</dbReference>
<accession>A0A177A7W7</accession>
<organism evidence="1">
    <name type="scientific">Pseudogymnoascus destructans</name>
    <dbReference type="NCBI Taxonomy" id="655981"/>
    <lineage>
        <taxon>Eukaryota</taxon>
        <taxon>Fungi</taxon>
        <taxon>Dikarya</taxon>
        <taxon>Ascomycota</taxon>
        <taxon>Pezizomycotina</taxon>
        <taxon>Leotiomycetes</taxon>
        <taxon>Thelebolales</taxon>
        <taxon>Thelebolaceae</taxon>
        <taxon>Pseudogymnoascus</taxon>
    </lineage>
</organism>
<dbReference type="GeneID" id="36288880"/>
<proteinExistence type="predicted"/>
<reference evidence="1" key="1">
    <citation type="submission" date="2016-03" db="EMBL/GenBank/DDBJ databases">
        <title>Updated assembly of Pseudogymnoascus destructans, the fungus causing white-nose syndrome of bats.</title>
        <authorList>
            <person name="Palmer J.M."/>
            <person name="Drees K.P."/>
            <person name="Foster J.T."/>
            <person name="Lindner D.L."/>
        </authorList>
    </citation>
    <scope>NUCLEOTIDE SEQUENCE [LARGE SCALE GENOMIC DNA]</scope>
    <source>
        <strain evidence="1">20631-21</strain>
    </source>
</reference>
<dbReference type="RefSeq" id="XP_024322415.1">
    <property type="nucleotide sequence ID" value="XM_024469430.1"/>
</dbReference>
<sequence length="69" mass="8087">MSPGRMEKDPKIPKLEGSKNYKTWRATLRMYLESLSLWDIVSGHTTQLQKPNILEEYLDEDGEFKDSKI</sequence>
<evidence type="ECO:0000313" key="1">
    <source>
        <dbReference type="EMBL" id="OAF57124.1"/>
    </source>
</evidence>
<evidence type="ECO:0008006" key="2">
    <source>
        <dbReference type="Google" id="ProtNLM"/>
    </source>
</evidence>
<name>A0A177A7W7_9PEZI</name>
<protein>
    <recommendedName>
        <fullName evidence="2">DUF4219 domain-containing protein</fullName>
    </recommendedName>
</protein>
<dbReference type="AlphaFoldDB" id="A0A177A7W7"/>
<gene>
    <name evidence="1" type="ORF">VC83_05816</name>
</gene>
<dbReference type="Proteomes" id="UP000077154">
    <property type="component" value="Unassembled WGS sequence"/>
</dbReference>